<sequence length="124" mass="13817">MEESPLELRSKATPFVMTLDWRPQPALRATSKGRTESTTCMAMPGLASHRMWVRLWSVEEMRTRSGGGCHPLANLVRSTQEHTVVVRGSWDNWANLKLGLKLGRSGPGVEVYGWRLFACLGGGY</sequence>
<gene>
    <name evidence="1" type="ORF">LTRI10_LOCUS11925</name>
</gene>
<dbReference type="EMBL" id="OZ034815">
    <property type="protein sequence ID" value="CAL1369175.1"/>
    <property type="molecule type" value="Genomic_DNA"/>
</dbReference>
<evidence type="ECO:0000313" key="2">
    <source>
        <dbReference type="Proteomes" id="UP001497516"/>
    </source>
</evidence>
<reference evidence="1 2" key="1">
    <citation type="submission" date="2024-04" db="EMBL/GenBank/DDBJ databases">
        <authorList>
            <person name="Fracassetti M."/>
        </authorList>
    </citation>
    <scope>NUCLEOTIDE SEQUENCE [LARGE SCALE GENOMIC DNA]</scope>
</reference>
<accession>A0AAV2D924</accession>
<evidence type="ECO:0000313" key="1">
    <source>
        <dbReference type="EMBL" id="CAL1369175.1"/>
    </source>
</evidence>
<keyword evidence="2" id="KW-1185">Reference proteome</keyword>
<dbReference type="Proteomes" id="UP001497516">
    <property type="component" value="Chromosome 2"/>
</dbReference>
<organism evidence="1 2">
    <name type="scientific">Linum trigynum</name>
    <dbReference type="NCBI Taxonomy" id="586398"/>
    <lineage>
        <taxon>Eukaryota</taxon>
        <taxon>Viridiplantae</taxon>
        <taxon>Streptophyta</taxon>
        <taxon>Embryophyta</taxon>
        <taxon>Tracheophyta</taxon>
        <taxon>Spermatophyta</taxon>
        <taxon>Magnoliopsida</taxon>
        <taxon>eudicotyledons</taxon>
        <taxon>Gunneridae</taxon>
        <taxon>Pentapetalae</taxon>
        <taxon>rosids</taxon>
        <taxon>fabids</taxon>
        <taxon>Malpighiales</taxon>
        <taxon>Linaceae</taxon>
        <taxon>Linum</taxon>
    </lineage>
</organism>
<protein>
    <recommendedName>
        <fullName evidence="3">AMP-activated protein kinase glycogen-binding domain-containing protein</fullName>
    </recommendedName>
</protein>
<dbReference type="AlphaFoldDB" id="A0AAV2D924"/>
<evidence type="ECO:0008006" key="3">
    <source>
        <dbReference type="Google" id="ProtNLM"/>
    </source>
</evidence>
<name>A0AAV2D924_9ROSI</name>
<proteinExistence type="predicted"/>